<organism evidence="1 2">
    <name type="scientific">Catharanthus roseus</name>
    <name type="common">Madagascar periwinkle</name>
    <name type="synonym">Vinca rosea</name>
    <dbReference type="NCBI Taxonomy" id="4058"/>
    <lineage>
        <taxon>Eukaryota</taxon>
        <taxon>Viridiplantae</taxon>
        <taxon>Streptophyta</taxon>
        <taxon>Embryophyta</taxon>
        <taxon>Tracheophyta</taxon>
        <taxon>Spermatophyta</taxon>
        <taxon>Magnoliopsida</taxon>
        <taxon>eudicotyledons</taxon>
        <taxon>Gunneridae</taxon>
        <taxon>Pentapetalae</taxon>
        <taxon>asterids</taxon>
        <taxon>lamiids</taxon>
        <taxon>Gentianales</taxon>
        <taxon>Apocynaceae</taxon>
        <taxon>Rauvolfioideae</taxon>
        <taxon>Vinceae</taxon>
        <taxon>Catharanthinae</taxon>
        <taxon>Catharanthus</taxon>
    </lineage>
</organism>
<evidence type="ECO:0000313" key="1">
    <source>
        <dbReference type="EMBL" id="KAI5666770.1"/>
    </source>
</evidence>
<keyword evidence="2" id="KW-1185">Reference proteome</keyword>
<proteinExistence type="predicted"/>
<gene>
    <name evidence="1" type="ORF">M9H77_16623</name>
</gene>
<name>A0ACC0B289_CATRO</name>
<accession>A0ACC0B289</accession>
<reference evidence="2" key="1">
    <citation type="journal article" date="2023" name="Nat. Plants">
        <title>Single-cell RNA sequencing provides a high-resolution roadmap for understanding the multicellular compartmentation of specialized metabolism.</title>
        <authorList>
            <person name="Sun S."/>
            <person name="Shen X."/>
            <person name="Li Y."/>
            <person name="Li Y."/>
            <person name="Wang S."/>
            <person name="Li R."/>
            <person name="Zhang H."/>
            <person name="Shen G."/>
            <person name="Guo B."/>
            <person name="Wei J."/>
            <person name="Xu J."/>
            <person name="St-Pierre B."/>
            <person name="Chen S."/>
            <person name="Sun C."/>
        </authorList>
    </citation>
    <scope>NUCLEOTIDE SEQUENCE [LARGE SCALE GENOMIC DNA]</scope>
</reference>
<comment type="caution">
    <text evidence="1">The sequence shown here is derived from an EMBL/GenBank/DDBJ whole genome shotgun (WGS) entry which is preliminary data.</text>
</comment>
<sequence>MKIPSDQGYSSGYGFVFGSVRGLHCTWLVPRTRASSDGVDDSDSGEWIHLKRGVIPWRAWPNRSTWTPQHALQWDDRLVESQEGLETKIGPRPDLRLFGNRALVWCLTGIDYEMSKFDFDDLIMGSGPCPWSPTVALCVCLHSGVEVVLMCLDLLRLSSCARNTHIGSSISFVNITKESIFLYCFKEITRTHAHTRGLTEHLRSSFPYHVFSSD</sequence>
<protein>
    <submittedName>
        <fullName evidence="1">Uncharacterized protein</fullName>
    </submittedName>
</protein>
<dbReference type="Proteomes" id="UP001060085">
    <property type="component" value="Linkage Group LG04"/>
</dbReference>
<evidence type="ECO:0000313" key="2">
    <source>
        <dbReference type="Proteomes" id="UP001060085"/>
    </source>
</evidence>
<dbReference type="EMBL" id="CM044704">
    <property type="protein sequence ID" value="KAI5666770.1"/>
    <property type="molecule type" value="Genomic_DNA"/>
</dbReference>